<evidence type="ECO:0000256" key="1">
    <source>
        <dbReference type="ARBA" id="ARBA00006192"/>
    </source>
</evidence>
<dbReference type="PANTHER" id="PTHR47936">
    <property type="entry name" value="PPR_LONG DOMAIN-CONTAINING PROTEIN"/>
    <property type="match status" value="1"/>
</dbReference>
<comment type="similarity">
    <text evidence="1">Belongs to the CCM1 family.</text>
</comment>
<comment type="subunit">
    <text evidence="4">Binds to mitochondrial small subunit 15S rRNA.</text>
</comment>
<comment type="function">
    <text evidence="3">Regulates mitochondrial small subunit maturation by controlling 15S rRNA 5'-end processing. Localizes to the 5' precursor of the 15S rRNA in a position that is subsequently occupied by mS47 in the mature yeast mtSSU. Uses structure and sequence-specific RNA recognition, binding to a single-stranded region of the precursor and specifically recognizing bases -6 to -1. The exchange of Ccm1 for mS47 is coupled to the irreversible removal of precursor rRNA that is accompanied by conformational changes of the mitoribosomal proteins uS5m and mS26. These conformational changes signal completion of 5'-end rRNA processing through protection of the mature 5'-end of the 15S rRNA and stabilization of mS47. The removal of the 5' precursor together with the dissociation of Ccm1 may be catalyzed by the 5'-3' exoribonuclease Pet127. Involved in the specific removal of group I introns in mitochondrial encoded transcripts.</text>
</comment>
<dbReference type="EMBL" id="JAEVFJ010000003">
    <property type="protein sequence ID" value="KAH8106143.1"/>
    <property type="molecule type" value="Genomic_DNA"/>
</dbReference>
<evidence type="ECO:0000313" key="6">
    <source>
        <dbReference type="Proteomes" id="UP000813824"/>
    </source>
</evidence>
<protein>
    <recommendedName>
        <fullName evidence="7">Pentatricopeptide repeat-containing protein</fullName>
    </recommendedName>
</protein>
<reference evidence="5" key="1">
    <citation type="journal article" date="2021" name="New Phytol.">
        <title>Evolutionary innovations through gain and loss of genes in the ectomycorrhizal Boletales.</title>
        <authorList>
            <person name="Wu G."/>
            <person name="Miyauchi S."/>
            <person name="Morin E."/>
            <person name="Kuo A."/>
            <person name="Drula E."/>
            <person name="Varga T."/>
            <person name="Kohler A."/>
            <person name="Feng B."/>
            <person name="Cao Y."/>
            <person name="Lipzen A."/>
            <person name="Daum C."/>
            <person name="Hundley H."/>
            <person name="Pangilinan J."/>
            <person name="Johnson J."/>
            <person name="Barry K."/>
            <person name="LaButti K."/>
            <person name="Ng V."/>
            <person name="Ahrendt S."/>
            <person name="Min B."/>
            <person name="Choi I.G."/>
            <person name="Park H."/>
            <person name="Plett J.M."/>
            <person name="Magnuson J."/>
            <person name="Spatafora J.W."/>
            <person name="Nagy L.G."/>
            <person name="Henrissat B."/>
            <person name="Grigoriev I.V."/>
            <person name="Yang Z.L."/>
            <person name="Xu J."/>
            <person name="Martin F.M."/>
        </authorList>
    </citation>
    <scope>NUCLEOTIDE SEQUENCE</scope>
    <source>
        <strain evidence="5">KKN 215</strain>
    </source>
</reference>
<dbReference type="Proteomes" id="UP000813824">
    <property type="component" value="Unassembled WGS sequence"/>
</dbReference>
<dbReference type="OrthoDB" id="1908178at2759"/>
<keyword evidence="6" id="KW-1185">Reference proteome</keyword>
<proteinExistence type="inferred from homology"/>
<organism evidence="5 6">
    <name type="scientific">Cristinia sonorae</name>
    <dbReference type="NCBI Taxonomy" id="1940300"/>
    <lineage>
        <taxon>Eukaryota</taxon>
        <taxon>Fungi</taxon>
        <taxon>Dikarya</taxon>
        <taxon>Basidiomycota</taxon>
        <taxon>Agaricomycotina</taxon>
        <taxon>Agaricomycetes</taxon>
        <taxon>Agaricomycetidae</taxon>
        <taxon>Agaricales</taxon>
        <taxon>Pleurotineae</taxon>
        <taxon>Stephanosporaceae</taxon>
        <taxon>Cristinia</taxon>
    </lineage>
</organism>
<accession>A0A8K0UWL1</accession>
<dbReference type="InterPro" id="IPR002885">
    <property type="entry name" value="PPR_rpt"/>
</dbReference>
<evidence type="ECO:0000256" key="3">
    <source>
        <dbReference type="ARBA" id="ARBA00044493"/>
    </source>
</evidence>
<dbReference type="AlphaFoldDB" id="A0A8K0UWL1"/>
<sequence length="497" mass="56444">MQHINTARKFEKSIQALQCAEGSRVLTGQRKPAPAHTPNIALALLDEGEEGGLSAHSSCHTTRDDCLQTLATTNSLSDAWHAYETLLALPRDPACLHIPWEYLHRLTRLIASTKPRTRPLFIRLMSVVSTIHRTGGRVQLWQWNALVDFAGKGWRKTKQEDFRNAFDIYNDLVASRSPGATFLRSDPDADYGEKSLGNPEPDIVTLTTLLHIATRTMHKPTVQYAARLHQTSGLPPNRITLLTFLQYFTRKGDLAGIRHIISQMVAYDFDVGIDGVNAYIWAYGRNGRLDVAGAMYAILRARVFSSEGNDASTTAAVTYLQETERIVVPEGVVPDRITYTGLIQAYAFHGYLTRCLQVFNDYARMVKQSEDHKRQALFTLQMVPIYRAIFIGFTRHGRHHLSDRLQNLQSGVAPEPSAWNMETLEALFVDFLTIPADIKASPKMLYWIMVAFARTSGGDTMKLQEVFVRLRERFPHNWDGRLQRLWKKLFGKYQRPR</sequence>
<evidence type="ECO:0000313" key="5">
    <source>
        <dbReference type="EMBL" id="KAH8106143.1"/>
    </source>
</evidence>
<dbReference type="GO" id="GO:0031930">
    <property type="term" value="P:mitochondria-nucleus signaling pathway"/>
    <property type="evidence" value="ECO:0007669"/>
    <property type="project" value="TreeGrafter"/>
</dbReference>
<dbReference type="PANTHER" id="PTHR47936:SF1">
    <property type="entry name" value="PENTATRICOPEPTIDE REPEAT-CONTAINING PROTEIN GUN1, CHLOROPLASTIC"/>
    <property type="match status" value="1"/>
</dbReference>
<keyword evidence="2" id="KW-0677">Repeat</keyword>
<gene>
    <name evidence="5" type="ORF">BXZ70DRAFT_886634</name>
</gene>
<dbReference type="InterPro" id="IPR011990">
    <property type="entry name" value="TPR-like_helical_dom_sf"/>
</dbReference>
<dbReference type="Gene3D" id="1.25.40.10">
    <property type="entry name" value="Tetratricopeptide repeat domain"/>
    <property type="match status" value="1"/>
</dbReference>
<dbReference type="Pfam" id="PF01535">
    <property type="entry name" value="PPR"/>
    <property type="match status" value="1"/>
</dbReference>
<evidence type="ECO:0008006" key="7">
    <source>
        <dbReference type="Google" id="ProtNLM"/>
    </source>
</evidence>
<name>A0A8K0UWL1_9AGAR</name>
<evidence type="ECO:0000256" key="2">
    <source>
        <dbReference type="ARBA" id="ARBA00022737"/>
    </source>
</evidence>
<evidence type="ECO:0000256" key="4">
    <source>
        <dbReference type="ARBA" id="ARBA00044511"/>
    </source>
</evidence>
<comment type="caution">
    <text evidence="5">The sequence shown here is derived from an EMBL/GenBank/DDBJ whole genome shotgun (WGS) entry which is preliminary data.</text>
</comment>